<dbReference type="SUPFAM" id="SSF56399">
    <property type="entry name" value="ADP-ribosylation"/>
    <property type="match status" value="1"/>
</dbReference>
<keyword evidence="3" id="KW-1185">Reference proteome</keyword>
<evidence type="ECO:0000256" key="1">
    <source>
        <dbReference type="SAM" id="MobiDB-lite"/>
    </source>
</evidence>
<evidence type="ECO:0000313" key="3">
    <source>
        <dbReference type="Proteomes" id="UP000604046"/>
    </source>
</evidence>
<protein>
    <submittedName>
        <fullName evidence="2">Camk4 protein</fullName>
    </submittedName>
</protein>
<evidence type="ECO:0000313" key="2">
    <source>
        <dbReference type="EMBL" id="CAE7227397.1"/>
    </source>
</evidence>
<organism evidence="2 3">
    <name type="scientific">Symbiodinium natans</name>
    <dbReference type="NCBI Taxonomy" id="878477"/>
    <lineage>
        <taxon>Eukaryota</taxon>
        <taxon>Sar</taxon>
        <taxon>Alveolata</taxon>
        <taxon>Dinophyceae</taxon>
        <taxon>Suessiales</taxon>
        <taxon>Symbiodiniaceae</taxon>
        <taxon>Symbiodinium</taxon>
    </lineage>
</organism>
<sequence length="504" mass="55690">MSRGLEGLAPSTEVDDRHLGAAEAPTPQRKRRRQDDPDVVIVSERRVETVPCEICGKSVPFDTFLQHMSTHEQEAASQPEPDLDAPELVSRPAVEIETQGIDCEICGRLVDFDDFAKHVEGHRDAASSSSQRSGDMKACEVCGALIAAEDLEDHLAAHRVHQELLDSEMRSSTSEIDIAAQIVEMARSGGSGLPGNRSAAGAGDAVLVRWSDGHWYAARISQTLEDGRHLVSWDPPYTTWQSESVSTDSIIPRMNQPREICNFDVAVAFVKRLFELKAQEEAEMQLEVVYHWTREENVTAIVENNLRPPGSANADGTAVKVLNGEAFGRGIYAATNIEFGRSYGCGLPCAFLCLAVPGLVRPERGHRQRRGHQGLCEGSDCYRGGEVRVYRRSEHVLPLFFTDASEAPRLKACAVEIAEFLISKGLGASEEEALKALKVGQTVEALWHGMYFKAQVAKVHPGAYEVTWMPPYHKWPPYRANQDAVRRYGEKESRSHASLSFVVE</sequence>
<accession>A0A812KNN0</accession>
<proteinExistence type="predicted"/>
<dbReference type="Proteomes" id="UP000604046">
    <property type="component" value="Unassembled WGS sequence"/>
</dbReference>
<dbReference type="AlphaFoldDB" id="A0A812KNN0"/>
<dbReference type="EMBL" id="CAJNDS010000676">
    <property type="protein sequence ID" value="CAE7227397.1"/>
    <property type="molecule type" value="Genomic_DNA"/>
</dbReference>
<reference evidence="2" key="1">
    <citation type="submission" date="2021-02" db="EMBL/GenBank/DDBJ databases">
        <authorList>
            <person name="Dougan E. K."/>
            <person name="Rhodes N."/>
            <person name="Thang M."/>
            <person name="Chan C."/>
        </authorList>
    </citation>
    <scope>NUCLEOTIDE SEQUENCE</scope>
</reference>
<gene>
    <name evidence="2" type="primary">Camk4</name>
    <name evidence="2" type="ORF">SNAT2548_LOCUS8954</name>
</gene>
<dbReference type="CDD" id="cd04508">
    <property type="entry name" value="Tudor_SF"/>
    <property type="match status" value="1"/>
</dbReference>
<comment type="caution">
    <text evidence="2">The sequence shown here is derived from an EMBL/GenBank/DDBJ whole genome shotgun (WGS) entry which is preliminary data.</text>
</comment>
<dbReference type="OrthoDB" id="10256774at2759"/>
<name>A0A812KNN0_9DINO</name>
<feature type="region of interest" description="Disordered" evidence="1">
    <location>
        <begin position="1"/>
        <end position="37"/>
    </location>
</feature>
<dbReference type="Gene3D" id="3.90.228.10">
    <property type="match status" value="1"/>
</dbReference>
<dbReference type="Gene3D" id="2.30.30.140">
    <property type="match status" value="1"/>
</dbReference>